<proteinExistence type="predicted"/>
<gene>
    <name evidence="1" type="ORF">Nepgr_011459</name>
</gene>
<evidence type="ECO:0000313" key="1">
    <source>
        <dbReference type="EMBL" id="GMH09618.1"/>
    </source>
</evidence>
<accession>A0AAD3SE85</accession>
<comment type="caution">
    <text evidence="1">The sequence shown here is derived from an EMBL/GenBank/DDBJ whole genome shotgun (WGS) entry which is preliminary data.</text>
</comment>
<keyword evidence="2" id="KW-1185">Reference proteome</keyword>
<organism evidence="1 2">
    <name type="scientific">Nepenthes gracilis</name>
    <name type="common">Slender pitcher plant</name>
    <dbReference type="NCBI Taxonomy" id="150966"/>
    <lineage>
        <taxon>Eukaryota</taxon>
        <taxon>Viridiplantae</taxon>
        <taxon>Streptophyta</taxon>
        <taxon>Embryophyta</taxon>
        <taxon>Tracheophyta</taxon>
        <taxon>Spermatophyta</taxon>
        <taxon>Magnoliopsida</taxon>
        <taxon>eudicotyledons</taxon>
        <taxon>Gunneridae</taxon>
        <taxon>Pentapetalae</taxon>
        <taxon>Caryophyllales</taxon>
        <taxon>Nepenthaceae</taxon>
        <taxon>Nepenthes</taxon>
    </lineage>
</organism>
<sequence>MALRIQNFGRPFGSLTHLTGDIFGKVSWNVRHELLMRQRGNGWNPTLSRCPLRNWIIPFVDSLFALGKTGKVMMTGMAPHFARLNKIRSGMGLKALNAIASGVCMRCGTRRTMSVHLDLDDLAVLRLVHQLSSSKVQSLSFSCSRLGRCRSHKVSFTSIFTDASVYVDSFSKRNRNPLD</sequence>
<evidence type="ECO:0000313" key="2">
    <source>
        <dbReference type="Proteomes" id="UP001279734"/>
    </source>
</evidence>
<protein>
    <submittedName>
        <fullName evidence="1">Uncharacterized protein</fullName>
    </submittedName>
</protein>
<dbReference type="Proteomes" id="UP001279734">
    <property type="component" value="Unassembled WGS sequence"/>
</dbReference>
<dbReference type="EMBL" id="BSYO01000009">
    <property type="protein sequence ID" value="GMH09618.1"/>
    <property type="molecule type" value="Genomic_DNA"/>
</dbReference>
<reference evidence="1" key="1">
    <citation type="submission" date="2023-05" db="EMBL/GenBank/DDBJ databases">
        <title>Nepenthes gracilis genome sequencing.</title>
        <authorList>
            <person name="Fukushima K."/>
        </authorList>
    </citation>
    <scope>NUCLEOTIDE SEQUENCE</scope>
    <source>
        <strain evidence="1">SING2019-196</strain>
    </source>
</reference>
<name>A0AAD3SE85_NEPGR</name>
<dbReference type="AlphaFoldDB" id="A0AAD3SE85"/>